<organism evidence="1">
    <name type="scientific">Podoviridae sp. ct8Lf7</name>
    <dbReference type="NCBI Taxonomy" id="2827723"/>
    <lineage>
        <taxon>Viruses</taxon>
        <taxon>Duplodnaviria</taxon>
        <taxon>Heunggongvirae</taxon>
        <taxon>Uroviricota</taxon>
        <taxon>Caudoviricetes</taxon>
    </lineage>
</organism>
<reference evidence="1" key="1">
    <citation type="journal article" date="2021" name="Proc. Natl. Acad. Sci. U.S.A.">
        <title>A Catalog of Tens of Thousands of Viruses from Human Metagenomes Reveals Hidden Associations with Chronic Diseases.</title>
        <authorList>
            <person name="Tisza M.J."/>
            <person name="Buck C.B."/>
        </authorList>
    </citation>
    <scope>NUCLEOTIDE SEQUENCE</scope>
    <source>
        <strain evidence="1">Ct8Lf7</strain>
    </source>
</reference>
<dbReference type="EMBL" id="BK032511">
    <property type="protein sequence ID" value="DAF44655.1"/>
    <property type="molecule type" value="Genomic_DNA"/>
</dbReference>
<evidence type="ECO:0000313" key="1">
    <source>
        <dbReference type="EMBL" id="DAF44655.1"/>
    </source>
</evidence>
<sequence length="105" mass="11866">MFSFFPKAISVIASKSRIYQTNNRASGLISISTIDTKNNTGKFDFDVASLFKDGMLERRGNDNTLFNMFNLIFHGTVESIEKPHAYTEEAPFKYGIFVDPDLEVS</sequence>
<protein>
    <submittedName>
        <fullName evidence="1">Uncharacterized protein</fullName>
    </submittedName>
</protein>
<name>A0A8S5S1R5_9CAUD</name>
<accession>A0A8S5S1R5</accession>
<proteinExistence type="predicted"/>